<name>M8CPM0_AEGTA</name>
<accession>M8CPM0</accession>
<dbReference type="AlphaFoldDB" id="M8CPM0"/>
<reference evidence="1" key="1">
    <citation type="submission" date="2015-06" db="UniProtKB">
        <authorList>
            <consortium name="EnsemblPlants"/>
        </authorList>
    </citation>
    <scope>IDENTIFICATION</scope>
</reference>
<organism evidence="1">
    <name type="scientific">Aegilops tauschii</name>
    <name type="common">Tausch's goatgrass</name>
    <name type="synonym">Aegilops squarrosa</name>
    <dbReference type="NCBI Taxonomy" id="37682"/>
    <lineage>
        <taxon>Eukaryota</taxon>
        <taxon>Viridiplantae</taxon>
        <taxon>Streptophyta</taxon>
        <taxon>Embryophyta</taxon>
        <taxon>Tracheophyta</taxon>
        <taxon>Spermatophyta</taxon>
        <taxon>Magnoliopsida</taxon>
        <taxon>Liliopsida</taxon>
        <taxon>Poales</taxon>
        <taxon>Poaceae</taxon>
        <taxon>BOP clade</taxon>
        <taxon>Pooideae</taxon>
        <taxon>Triticodae</taxon>
        <taxon>Triticeae</taxon>
        <taxon>Triticinae</taxon>
        <taxon>Aegilops</taxon>
    </lineage>
</organism>
<protein>
    <submittedName>
        <fullName evidence="1">Uncharacterized protein</fullName>
    </submittedName>
</protein>
<proteinExistence type="predicted"/>
<sequence length="73" mass="8312">MGVHEDEIEDLDGNLHDSDLGLEDQLVGMKLHGKEEEDLDFSAEVEDLIKDVRWLALFRVHTTKPFSHAALLQ</sequence>
<dbReference type="EnsemblPlants" id="EMT29467">
    <property type="protein sequence ID" value="EMT29467"/>
    <property type="gene ID" value="F775_42476"/>
</dbReference>
<evidence type="ECO:0000313" key="1">
    <source>
        <dbReference type="EnsemblPlants" id="EMT29467"/>
    </source>
</evidence>